<keyword evidence="3" id="KW-0808">Transferase</keyword>
<dbReference type="Pfam" id="PF00201">
    <property type="entry name" value="UDPGT"/>
    <property type="match status" value="1"/>
</dbReference>
<evidence type="ECO:0000313" key="4">
    <source>
        <dbReference type="EMBL" id="MED6175840.1"/>
    </source>
</evidence>
<evidence type="ECO:0000256" key="2">
    <source>
        <dbReference type="ARBA" id="ARBA00022676"/>
    </source>
</evidence>
<accession>A0ABU6VSX8</accession>
<dbReference type="PANTHER" id="PTHR48047:SF182">
    <property type="entry name" value="GLYCOSYLTRANSFERASE"/>
    <property type="match status" value="1"/>
</dbReference>
<organism evidence="4 5">
    <name type="scientific">Stylosanthes scabra</name>
    <dbReference type="NCBI Taxonomy" id="79078"/>
    <lineage>
        <taxon>Eukaryota</taxon>
        <taxon>Viridiplantae</taxon>
        <taxon>Streptophyta</taxon>
        <taxon>Embryophyta</taxon>
        <taxon>Tracheophyta</taxon>
        <taxon>Spermatophyta</taxon>
        <taxon>Magnoliopsida</taxon>
        <taxon>eudicotyledons</taxon>
        <taxon>Gunneridae</taxon>
        <taxon>Pentapetalae</taxon>
        <taxon>rosids</taxon>
        <taxon>fabids</taxon>
        <taxon>Fabales</taxon>
        <taxon>Fabaceae</taxon>
        <taxon>Papilionoideae</taxon>
        <taxon>50 kb inversion clade</taxon>
        <taxon>dalbergioids sensu lato</taxon>
        <taxon>Dalbergieae</taxon>
        <taxon>Pterocarpus clade</taxon>
        <taxon>Stylosanthes</taxon>
    </lineage>
</organism>
<dbReference type="InterPro" id="IPR002213">
    <property type="entry name" value="UDP_glucos_trans"/>
</dbReference>
<dbReference type="SUPFAM" id="SSF53756">
    <property type="entry name" value="UDP-Glycosyltransferase/glycogen phosphorylase"/>
    <property type="match status" value="1"/>
</dbReference>
<keyword evidence="2" id="KW-0328">Glycosyltransferase</keyword>
<reference evidence="4 5" key="1">
    <citation type="journal article" date="2023" name="Plants (Basel)">
        <title>Bridging the Gap: Combining Genomics and Transcriptomics Approaches to Understand Stylosanthes scabra, an Orphan Legume from the Brazilian Caatinga.</title>
        <authorList>
            <person name="Ferreira-Neto J.R.C."/>
            <person name="da Silva M.D."/>
            <person name="Binneck E."/>
            <person name="de Melo N.F."/>
            <person name="da Silva R.H."/>
            <person name="de Melo A.L.T.M."/>
            <person name="Pandolfi V."/>
            <person name="Bustamante F.O."/>
            <person name="Brasileiro-Vidal A.C."/>
            <person name="Benko-Iseppon A.M."/>
        </authorList>
    </citation>
    <scope>NUCLEOTIDE SEQUENCE [LARGE SCALE GENOMIC DNA]</scope>
    <source>
        <tissue evidence="4">Leaves</tissue>
    </source>
</reference>
<evidence type="ECO:0008006" key="6">
    <source>
        <dbReference type="Google" id="ProtNLM"/>
    </source>
</evidence>
<evidence type="ECO:0000313" key="5">
    <source>
        <dbReference type="Proteomes" id="UP001341840"/>
    </source>
</evidence>
<protein>
    <recommendedName>
        <fullName evidence="6">Glycosyltransferase</fullName>
    </recommendedName>
</protein>
<proteinExistence type="inferred from homology"/>
<comment type="similarity">
    <text evidence="1">Belongs to the UDP-glycosyltransferase family.</text>
</comment>
<gene>
    <name evidence="4" type="ORF">PIB30_082094</name>
</gene>
<keyword evidence="5" id="KW-1185">Reference proteome</keyword>
<dbReference type="CDD" id="cd03784">
    <property type="entry name" value="GT1_Gtf-like"/>
    <property type="match status" value="1"/>
</dbReference>
<evidence type="ECO:0000256" key="3">
    <source>
        <dbReference type="ARBA" id="ARBA00022679"/>
    </source>
</evidence>
<sequence length="484" mass="53992">MSHHSAMSMKIYVLPFLAPGHQIPIVHVAQLLASRGHDVTILITPFNAHLLPDPHLTTIPITIHTLHFPSHQAGLPPGIENISAATDSTMAANVFKAAQLIRPQVESFMQQSPPDVFIPDTMYMWTRDAANRLGIPRLIFTPHFIFQMAAVEAIRSHPEILLDSDDTAPYTIPGLPQPITLSVKPSPGYLPLLESVADGERDSLGVIANSFKELDGDYTQHYENVAGQKVWHLGPTFLMVQKTLRLNQPSSDAGEGENECLRWLSSKKEGSVVYACFGSLCRLPDKQLLEIAAGLEASGHPFVWVVRKNKSEKEEEEKWLLDEFEERMKKEERGMVITGWAPQTLILNHAAIGGFLTHCGSSSVVEAVSAGVVTITMPRFGDHFLNEKIMSEVHGIGVEVGGGEWSISPFYEKKRVVSREMIEKALRKVMDGGDEAERMKNKAKQMKEMAWRAVEEGGSSHRSFLEMIEVVEKQIQRQRQRQVQ</sequence>
<evidence type="ECO:0000256" key="1">
    <source>
        <dbReference type="ARBA" id="ARBA00009995"/>
    </source>
</evidence>
<name>A0ABU6VSX8_9FABA</name>
<dbReference type="PANTHER" id="PTHR48047">
    <property type="entry name" value="GLYCOSYLTRANSFERASE"/>
    <property type="match status" value="1"/>
</dbReference>
<dbReference type="Proteomes" id="UP001341840">
    <property type="component" value="Unassembled WGS sequence"/>
</dbReference>
<dbReference type="EMBL" id="JASCZI010152285">
    <property type="protein sequence ID" value="MED6175840.1"/>
    <property type="molecule type" value="Genomic_DNA"/>
</dbReference>
<dbReference type="Gene3D" id="3.40.50.2000">
    <property type="entry name" value="Glycogen Phosphorylase B"/>
    <property type="match status" value="2"/>
</dbReference>
<comment type="caution">
    <text evidence="4">The sequence shown here is derived from an EMBL/GenBank/DDBJ whole genome shotgun (WGS) entry which is preliminary data.</text>
</comment>